<gene>
    <name evidence="2" type="ORF">BGX16_1979</name>
</gene>
<reference evidence="2 3" key="1">
    <citation type="submission" date="2017-11" db="EMBL/GenBank/DDBJ databases">
        <title>Animal gut microbial communities from fecal samples from Wisconsin, USA.</title>
        <authorList>
            <person name="Neumann A."/>
        </authorList>
    </citation>
    <scope>NUCLEOTIDE SEQUENCE [LARGE SCALE GENOMIC DNA]</scope>
    <source>
        <strain evidence="2 3">UWS3</strain>
    </source>
</reference>
<dbReference type="PANTHER" id="PTHR37804:SF1">
    <property type="entry name" value="CDAA REGULATORY PROTEIN CDAR"/>
    <property type="match status" value="1"/>
</dbReference>
<dbReference type="Gene3D" id="2.170.120.40">
    <property type="entry name" value="YbbR-like domain"/>
    <property type="match status" value="1"/>
</dbReference>
<dbReference type="Gene3D" id="2.170.120.30">
    <property type="match status" value="2"/>
</dbReference>
<dbReference type="Proteomes" id="UP000231134">
    <property type="component" value="Unassembled WGS sequence"/>
</dbReference>
<dbReference type="InterPro" id="IPR053154">
    <property type="entry name" value="c-di-AMP_regulator"/>
</dbReference>
<evidence type="ECO:0000256" key="1">
    <source>
        <dbReference type="SAM" id="MobiDB-lite"/>
    </source>
</evidence>
<dbReference type="PANTHER" id="PTHR37804">
    <property type="entry name" value="CDAA REGULATORY PROTEIN CDAR"/>
    <property type="match status" value="1"/>
</dbReference>
<dbReference type="AlphaFoldDB" id="A0A2M9A8B4"/>
<evidence type="ECO:0000313" key="3">
    <source>
        <dbReference type="Proteomes" id="UP000231134"/>
    </source>
</evidence>
<name>A0A2M9A8B4_9BACT</name>
<proteinExistence type="predicted"/>
<dbReference type="EMBL" id="PGEX01000001">
    <property type="protein sequence ID" value="PJJ41966.1"/>
    <property type="molecule type" value="Genomic_DNA"/>
</dbReference>
<feature type="region of interest" description="Disordered" evidence="1">
    <location>
        <begin position="311"/>
        <end position="340"/>
    </location>
</feature>
<feature type="compositionally biased region" description="Polar residues" evidence="1">
    <location>
        <begin position="317"/>
        <end position="340"/>
    </location>
</feature>
<protein>
    <submittedName>
        <fullName evidence="2">YbbR domain-containing protein</fullName>
    </submittedName>
</protein>
<comment type="caution">
    <text evidence="2">The sequence shown here is derived from an EMBL/GenBank/DDBJ whole genome shotgun (WGS) entry which is preliminary data.</text>
</comment>
<dbReference type="RefSeq" id="WP_100425866.1">
    <property type="nucleotide sequence ID" value="NZ_PGEX01000001.1"/>
</dbReference>
<evidence type="ECO:0000313" key="2">
    <source>
        <dbReference type="EMBL" id="PJJ41966.1"/>
    </source>
</evidence>
<accession>A0A2M9A8B4</accession>
<sequence length="340" mass="37543">MKHIGLKIIACIFGIALWFYVVSARVTEIDIQVPLVFTRLPETLAIASRPAQKITITVKGTAIDLIRLKRSSESAAKILVDLHDAELGLERIILSEDNFIAPDFPNIHYQSANQIAALEVEIDTRISRTIPVHLKGAFDAKDGYTIIGVPTPDPDTISISGAREALTRIFEIQTEEIKKQNLEADETFNVPLDFSKLPPYVFPSDSFAKVPVSVQPLVRKSFTSVPVQLIGLYDRSQYLLEPSIATVEVSGGQGVLSDIKKKDILLFIEFNRFAIEDADSLEPTVRISSDVKSFQVRPEKFYLKKKVPVVPEADPANDSTKASPSAPADSQKTVLTENAK</sequence>
<organism evidence="2 3">
    <name type="scientific">Hallerella succinigenes</name>
    <dbReference type="NCBI Taxonomy" id="1896222"/>
    <lineage>
        <taxon>Bacteria</taxon>
        <taxon>Pseudomonadati</taxon>
        <taxon>Fibrobacterota</taxon>
        <taxon>Fibrobacteria</taxon>
        <taxon>Fibrobacterales</taxon>
        <taxon>Fibrobacteraceae</taxon>
        <taxon>Hallerella</taxon>
    </lineage>
</organism>
<keyword evidence="3" id="KW-1185">Reference proteome</keyword>
<dbReference type="OrthoDB" id="9810719at2"/>